<proteinExistence type="predicted"/>
<dbReference type="EMBL" id="AGYG01000031">
    <property type="protein sequence ID" value="ENZ32831.1"/>
    <property type="molecule type" value="Genomic_DNA"/>
</dbReference>
<sequence length="169" mass="19077">MDDSHIKEELSINYINTIACMAGIDFDLIRHDGDSTDAIVKKWIALDGGLKFHASLRVQLKTTSSETQYSDNGELISYQLKVKNYNDLCMPATTPIILGLLVLPKEESDWVKWTAQDLMIKGCMYWGDFSKRALSTNSDNITVKIEKKNVINSETLQSMLENIAREGKI</sequence>
<dbReference type="InterPro" id="IPR025375">
    <property type="entry name" value="DUF4365"/>
</dbReference>
<dbReference type="Proteomes" id="UP000013041">
    <property type="component" value="Unassembled WGS sequence"/>
</dbReference>
<feature type="domain" description="DUF4365" evidence="1">
    <location>
        <begin position="8"/>
        <end position="162"/>
    </location>
</feature>
<gene>
    <name evidence="2" type="ORF">HMPREF1097_05044</name>
</gene>
<dbReference type="RefSeq" id="WP_002570515.1">
    <property type="nucleotide sequence ID" value="NZ_KB851139.1"/>
</dbReference>
<protein>
    <recommendedName>
        <fullName evidence="1">DUF4365 domain-containing protein</fullName>
    </recommendedName>
</protein>
<name>N9YYX4_9FIRM</name>
<comment type="caution">
    <text evidence="2">The sequence shown here is derived from an EMBL/GenBank/DDBJ whole genome shotgun (WGS) entry which is preliminary data.</text>
</comment>
<evidence type="ECO:0000313" key="3">
    <source>
        <dbReference type="Proteomes" id="UP000013041"/>
    </source>
</evidence>
<dbReference type="Pfam" id="PF14280">
    <property type="entry name" value="DUF4365"/>
    <property type="match status" value="1"/>
</dbReference>
<organism evidence="2 3">
    <name type="scientific">Enterocloster bolteae 90B8</name>
    <dbReference type="NCBI Taxonomy" id="997897"/>
    <lineage>
        <taxon>Bacteria</taxon>
        <taxon>Bacillati</taxon>
        <taxon>Bacillota</taxon>
        <taxon>Clostridia</taxon>
        <taxon>Lachnospirales</taxon>
        <taxon>Lachnospiraceae</taxon>
        <taxon>Enterocloster</taxon>
    </lineage>
</organism>
<evidence type="ECO:0000313" key="2">
    <source>
        <dbReference type="EMBL" id="ENZ32831.1"/>
    </source>
</evidence>
<evidence type="ECO:0000259" key="1">
    <source>
        <dbReference type="Pfam" id="PF14280"/>
    </source>
</evidence>
<accession>N9YYX4</accession>
<reference evidence="2 3" key="1">
    <citation type="submission" date="2013-01" db="EMBL/GenBank/DDBJ databases">
        <title>The Genome Sequence of Clostridium bolteae 90B8.</title>
        <authorList>
            <consortium name="The Broad Institute Genome Sequencing Platform"/>
            <person name="Earl A."/>
            <person name="Ward D."/>
            <person name="Feldgarden M."/>
            <person name="Gevers D."/>
            <person name="Courvalin P."/>
            <person name="Lambert T."/>
            <person name="Walker B."/>
            <person name="Young S.K."/>
            <person name="Zeng Q."/>
            <person name="Gargeya S."/>
            <person name="Fitzgerald M."/>
            <person name="Haas B."/>
            <person name="Abouelleil A."/>
            <person name="Alvarado L."/>
            <person name="Arachchi H.M."/>
            <person name="Berlin A.M."/>
            <person name="Chapman S.B."/>
            <person name="Dewar J."/>
            <person name="Goldberg J."/>
            <person name="Griggs A."/>
            <person name="Gujja S."/>
            <person name="Hansen M."/>
            <person name="Howarth C."/>
            <person name="Imamovic A."/>
            <person name="Larimer J."/>
            <person name="McCowan C."/>
            <person name="Murphy C."/>
            <person name="Neiman D."/>
            <person name="Pearson M."/>
            <person name="Priest M."/>
            <person name="Roberts A."/>
            <person name="Saif S."/>
            <person name="Shea T."/>
            <person name="Sisk P."/>
            <person name="Sykes S."/>
            <person name="Wortman J."/>
            <person name="Nusbaum C."/>
            <person name="Birren B."/>
        </authorList>
    </citation>
    <scope>NUCLEOTIDE SEQUENCE [LARGE SCALE GENOMIC DNA]</scope>
    <source>
        <strain evidence="2 3">90B8</strain>
    </source>
</reference>
<dbReference type="HOGENOM" id="CLU_114899_1_0_9"/>
<dbReference type="AlphaFoldDB" id="N9YYX4"/>